<dbReference type="PROSITE" id="PS00166">
    <property type="entry name" value="ENOYL_COA_HYDRATASE"/>
    <property type="match status" value="1"/>
</dbReference>
<comment type="caution">
    <text evidence="3">The sequence shown here is derived from an EMBL/GenBank/DDBJ whole genome shotgun (WGS) entry which is preliminary data.</text>
</comment>
<proteinExistence type="inferred from homology"/>
<accession>A0A2M9FXA0</accession>
<evidence type="ECO:0000256" key="2">
    <source>
        <dbReference type="RuleBase" id="RU003707"/>
    </source>
</evidence>
<evidence type="ECO:0000256" key="1">
    <source>
        <dbReference type="ARBA" id="ARBA00005254"/>
    </source>
</evidence>
<name>A0A2M9FXA0_9PROT</name>
<dbReference type="Gene3D" id="3.90.226.10">
    <property type="entry name" value="2-enoyl-CoA Hydratase, Chain A, domain 1"/>
    <property type="match status" value="1"/>
</dbReference>
<dbReference type="InterPro" id="IPR001753">
    <property type="entry name" value="Enoyl-CoA_hydra/iso"/>
</dbReference>
<dbReference type="GO" id="GO:0006635">
    <property type="term" value="P:fatty acid beta-oxidation"/>
    <property type="evidence" value="ECO:0007669"/>
    <property type="project" value="TreeGrafter"/>
</dbReference>
<reference evidence="3 4" key="1">
    <citation type="submission" date="2017-11" db="EMBL/GenBank/DDBJ databases">
        <title>Draft genome sequence of Rhizobiales bacterium SY3-13.</title>
        <authorList>
            <person name="Sun C."/>
        </authorList>
    </citation>
    <scope>NUCLEOTIDE SEQUENCE [LARGE SCALE GENOMIC DNA]</scope>
    <source>
        <strain evidence="3 4">SY3-13</strain>
    </source>
</reference>
<comment type="similarity">
    <text evidence="1 2">Belongs to the enoyl-CoA hydratase/isomerase family.</text>
</comment>
<dbReference type="CDD" id="cd06558">
    <property type="entry name" value="crotonase-like"/>
    <property type="match status" value="1"/>
</dbReference>
<dbReference type="GO" id="GO:0003824">
    <property type="term" value="F:catalytic activity"/>
    <property type="evidence" value="ECO:0007669"/>
    <property type="project" value="InterPro"/>
</dbReference>
<evidence type="ECO:0000313" key="3">
    <source>
        <dbReference type="EMBL" id="PJK28092.1"/>
    </source>
</evidence>
<dbReference type="PANTHER" id="PTHR11941:SF54">
    <property type="entry name" value="ENOYL-COA HYDRATASE, MITOCHONDRIAL"/>
    <property type="match status" value="1"/>
</dbReference>
<organism evidence="3 4">
    <name type="scientific">Minwuia thermotolerans</name>
    <dbReference type="NCBI Taxonomy" id="2056226"/>
    <lineage>
        <taxon>Bacteria</taxon>
        <taxon>Pseudomonadati</taxon>
        <taxon>Pseudomonadota</taxon>
        <taxon>Alphaproteobacteria</taxon>
        <taxon>Minwuiales</taxon>
        <taxon>Minwuiaceae</taxon>
        <taxon>Minwuia</taxon>
    </lineage>
</organism>
<dbReference type="EMBL" id="PHIG01000048">
    <property type="protein sequence ID" value="PJK28092.1"/>
    <property type="molecule type" value="Genomic_DNA"/>
</dbReference>
<dbReference type="AlphaFoldDB" id="A0A2M9FXA0"/>
<dbReference type="OrthoDB" id="5730382at2"/>
<keyword evidence="4" id="KW-1185">Reference proteome</keyword>
<protein>
    <recommendedName>
        <fullName evidence="5">Enoyl-CoA hydratase</fullName>
    </recommendedName>
</protein>
<dbReference type="Pfam" id="PF00378">
    <property type="entry name" value="ECH_1"/>
    <property type="match status" value="1"/>
</dbReference>
<evidence type="ECO:0000313" key="4">
    <source>
        <dbReference type="Proteomes" id="UP000229498"/>
    </source>
</evidence>
<evidence type="ECO:0008006" key="5">
    <source>
        <dbReference type="Google" id="ProtNLM"/>
    </source>
</evidence>
<sequence>MKQLKLERRGAVALVRFDNPPHGYMDNDTLADLEALTPELDADAAVRAVVYTGAADGVFIRHFDTDVLAGMSRSLREKGLGFSAERRLPPRNIDRVFDAIAASPKPHIAAINGTCMGGGLELALACDMRFAAEGDYRMGQIEIALGILPGAGGVVRTARMIGAAKAMELCLLGEAFGPAQALGLGLLNGVVKGDVVAHAVGVAERIAAHPPLAVGHIKRIARAANEPGDADALGLERTLFLDLLVRDEALNNLEAYNAGKLALKDRGD</sequence>
<dbReference type="RefSeq" id="WP_109792927.1">
    <property type="nucleotide sequence ID" value="NZ_PHIG01000048.1"/>
</dbReference>
<dbReference type="InterPro" id="IPR029045">
    <property type="entry name" value="ClpP/crotonase-like_dom_sf"/>
</dbReference>
<dbReference type="InterPro" id="IPR018376">
    <property type="entry name" value="Enoyl-CoA_hyd/isom_CS"/>
</dbReference>
<dbReference type="PANTHER" id="PTHR11941">
    <property type="entry name" value="ENOYL-COA HYDRATASE-RELATED"/>
    <property type="match status" value="1"/>
</dbReference>
<dbReference type="SUPFAM" id="SSF52096">
    <property type="entry name" value="ClpP/crotonase"/>
    <property type="match status" value="1"/>
</dbReference>
<dbReference type="Proteomes" id="UP000229498">
    <property type="component" value="Unassembled WGS sequence"/>
</dbReference>
<gene>
    <name evidence="3" type="ORF">CVT23_18830</name>
</gene>